<feature type="domain" description="Retroviral polymerase SH3-like" evidence="5">
    <location>
        <begin position="266"/>
        <end position="318"/>
    </location>
</feature>
<dbReference type="EMBL" id="CP093348">
    <property type="protein sequence ID" value="WOH04734.1"/>
    <property type="molecule type" value="Genomic_DNA"/>
</dbReference>
<evidence type="ECO:0000313" key="7">
    <source>
        <dbReference type="Proteomes" id="UP000077755"/>
    </source>
</evidence>
<dbReference type="InterPro" id="IPR057670">
    <property type="entry name" value="SH3_retrovirus"/>
</dbReference>
<dbReference type="InterPro" id="IPR054722">
    <property type="entry name" value="PolX-like_BBD"/>
</dbReference>
<evidence type="ECO:0000256" key="2">
    <source>
        <dbReference type="SAM" id="MobiDB-lite"/>
    </source>
</evidence>
<feature type="domain" description="Reverse transcriptase Ty1/copia-type" evidence="3">
    <location>
        <begin position="474"/>
        <end position="693"/>
    </location>
</feature>
<dbReference type="PANTHER" id="PTHR34222:SF99">
    <property type="entry name" value="PROTEIN, PUTATIVE-RELATED"/>
    <property type="match status" value="1"/>
</dbReference>
<evidence type="ECO:0000259" key="5">
    <source>
        <dbReference type="Pfam" id="PF25597"/>
    </source>
</evidence>
<dbReference type="PANTHER" id="PTHR34222">
    <property type="entry name" value="GAG_PRE-INTEGRS DOMAIN-CONTAINING PROTEIN"/>
    <property type="match status" value="1"/>
</dbReference>
<dbReference type="SUPFAM" id="SSF56672">
    <property type="entry name" value="DNA/RNA polymerases"/>
    <property type="match status" value="1"/>
</dbReference>
<feature type="region of interest" description="Disordered" evidence="2">
    <location>
        <begin position="97"/>
        <end position="137"/>
    </location>
</feature>
<dbReference type="InterPro" id="IPR043502">
    <property type="entry name" value="DNA/RNA_pol_sf"/>
</dbReference>
<keyword evidence="1" id="KW-0645">Protease</keyword>
<evidence type="ECO:0008006" key="8">
    <source>
        <dbReference type="Google" id="ProtNLM"/>
    </source>
</evidence>
<organism evidence="6 7">
    <name type="scientific">Daucus carota subsp. sativus</name>
    <name type="common">Carrot</name>
    <dbReference type="NCBI Taxonomy" id="79200"/>
    <lineage>
        <taxon>Eukaryota</taxon>
        <taxon>Viridiplantae</taxon>
        <taxon>Streptophyta</taxon>
        <taxon>Embryophyta</taxon>
        <taxon>Tracheophyta</taxon>
        <taxon>Spermatophyta</taxon>
        <taxon>Magnoliopsida</taxon>
        <taxon>eudicotyledons</taxon>
        <taxon>Gunneridae</taxon>
        <taxon>Pentapetalae</taxon>
        <taxon>asterids</taxon>
        <taxon>campanulids</taxon>
        <taxon>Apiales</taxon>
        <taxon>Apiaceae</taxon>
        <taxon>Apioideae</taxon>
        <taxon>Scandiceae</taxon>
        <taxon>Daucinae</taxon>
        <taxon>Daucus</taxon>
        <taxon>Daucus sect. Daucus</taxon>
    </lineage>
</organism>
<dbReference type="Pfam" id="PF07727">
    <property type="entry name" value="RVT_2"/>
    <property type="match status" value="1"/>
</dbReference>
<reference evidence="6" key="1">
    <citation type="journal article" date="2016" name="Nat. Genet.">
        <title>A high-quality carrot genome assembly provides new insights into carotenoid accumulation and asterid genome evolution.</title>
        <authorList>
            <person name="Iorizzo M."/>
            <person name="Ellison S."/>
            <person name="Senalik D."/>
            <person name="Zeng P."/>
            <person name="Satapoomin P."/>
            <person name="Huang J."/>
            <person name="Bowman M."/>
            <person name="Iovene M."/>
            <person name="Sanseverino W."/>
            <person name="Cavagnaro P."/>
            <person name="Yildiz M."/>
            <person name="Macko-Podgorni A."/>
            <person name="Moranska E."/>
            <person name="Grzebelus E."/>
            <person name="Grzebelus D."/>
            <person name="Ashrafi H."/>
            <person name="Zheng Z."/>
            <person name="Cheng S."/>
            <person name="Spooner D."/>
            <person name="Van Deynze A."/>
            <person name="Simon P."/>
        </authorList>
    </citation>
    <scope>NUCLEOTIDE SEQUENCE</scope>
    <source>
        <tissue evidence="6">Leaf</tissue>
    </source>
</reference>
<name>A0AAF0XD26_DAUCS</name>
<feature type="region of interest" description="Disordered" evidence="2">
    <location>
        <begin position="325"/>
        <end position="374"/>
    </location>
</feature>
<dbReference type="Proteomes" id="UP000077755">
    <property type="component" value="Chromosome 6"/>
</dbReference>
<keyword evidence="1" id="KW-0064">Aspartyl protease</keyword>
<accession>A0AAF0XD26</accession>
<dbReference type="AlphaFoldDB" id="A0AAF0XD26"/>
<dbReference type="GO" id="GO:0004190">
    <property type="term" value="F:aspartic-type endopeptidase activity"/>
    <property type="evidence" value="ECO:0007669"/>
    <property type="project" value="UniProtKB-KW"/>
</dbReference>
<evidence type="ECO:0000259" key="4">
    <source>
        <dbReference type="Pfam" id="PF22936"/>
    </source>
</evidence>
<keyword evidence="1" id="KW-0378">Hydrolase</keyword>
<evidence type="ECO:0000256" key="1">
    <source>
        <dbReference type="ARBA" id="ARBA00022750"/>
    </source>
</evidence>
<reference evidence="6" key="2">
    <citation type="submission" date="2022-03" db="EMBL/GenBank/DDBJ databases">
        <title>Draft title - Genomic analysis of global carrot germplasm unveils the trajectory of domestication and the origin of high carotenoid orange carrot.</title>
        <authorList>
            <person name="Iorizzo M."/>
            <person name="Ellison S."/>
            <person name="Senalik D."/>
            <person name="Macko-Podgorni A."/>
            <person name="Grzebelus D."/>
            <person name="Bostan H."/>
            <person name="Rolling W."/>
            <person name="Curaba J."/>
            <person name="Simon P."/>
        </authorList>
    </citation>
    <scope>NUCLEOTIDE SEQUENCE</scope>
    <source>
        <tissue evidence="6">Leaf</tissue>
    </source>
</reference>
<proteinExistence type="predicted"/>
<dbReference type="Pfam" id="PF25597">
    <property type="entry name" value="SH3_retrovirus"/>
    <property type="match status" value="1"/>
</dbReference>
<gene>
    <name evidence="6" type="ORF">DCAR_0624146</name>
</gene>
<evidence type="ECO:0000313" key="6">
    <source>
        <dbReference type="EMBL" id="WOH04734.1"/>
    </source>
</evidence>
<keyword evidence="7" id="KW-1185">Reference proteome</keyword>
<feature type="compositionally biased region" description="Polar residues" evidence="2">
    <location>
        <begin position="328"/>
        <end position="370"/>
    </location>
</feature>
<dbReference type="Pfam" id="PF22936">
    <property type="entry name" value="Pol_BBD"/>
    <property type="match status" value="1"/>
</dbReference>
<sequence length="708" mass="78458">MMNPWPTVSQAYMLIKQEEKQRQTAGTSTPIVMMVNVPNSKSAASFSNNQRAFDKSSGSGNSGTGNSAVHLECSYCHGKNHTKDKCYKLIGYPNDHPYHPQNRGRKKPFVKNSNSGQALQASTEVVPPSPATPPDWNSQMEALQSQMNSLKQSFSQGNFSGFPASSSSLAYGSNVVTVPNTRPSSFLTQNNIAGTTYSLMSVSALNTDVWILDTGATNHMCCNSADLQDLTLLSEPITVKFPNGDTSIVTHTGSPPSYQHLRAFGCLAYMSQHLPDKLEARAVSTVFIDYSPTQKGYKLYDPVNHAFYISRHVIFDDPFDDEPESILTFPQTQTTDTNDNSFVSGQSENLSTQQDFSQDLSPSSTDSDQLVVTPPPSRISLRRKIQPSWMKDYQVSNVFVPSEPYVQANAVLLHCPKNSDRYNFQHYAPPSPSIFACSVNPTSVIPEPTSYSQAVKDSRWVDAMNKELQALESNNTWTVVSLPPGKKVVGCRWVYKVKYLPDGSVDKFKARLVAKGFTQTAGEDYHNTFAPVAKLQTVRTLLAIAATKGWDIHQLDVNNAFLHGDLHEEVYMDLPPGHPLHGKFVCKLIKSIYGLRQAAREWFDKLATLFSLGFEQTKADSSLFVYNSKGIFISALVYVDDILLTGTDSSFIALVKSVLHQQFTIKDLGLVKYYLGLEVTRTSDGIYIHQHNLENCKPLSLLVDNTVK</sequence>
<feature type="compositionally biased region" description="Polar residues" evidence="2">
    <location>
        <begin position="111"/>
        <end position="123"/>
    </location>
</feature>
<feature type="domain" description="Retrovirus-related Pol polyprotein from transposon TNT 1-94-like beta-barrel" evidence="4">
    <location>
        <begin position="210"/>
        <end position="253"/>
    </location>
</feature>
<dbReference type="InterPro" id="IPR013103">
    <property type="entry name" value="RVT_2"/>
</dbReference>
<evidence type="ECO:0000259" key="3">
    <source>
        <dbReference type="Pfam" id="PF07727"/>
    </source>
</evidence>
<protein>
    <recommendedName>
        <fullName evidence="8">Reverse transcriptase Ty1/copia-type domain-containing protein</fullName>
    </recommendedName>
</protein>